<evidence type="ECO:0000313" key="1">
    <source>
        <dbReference type="EMBL" id="WPL19254.1"/>
    </source>
</evidence>
<evidence type="ECO:0000313" key="2">
    <source>
        <dbReference type="Proteomes" id="UP001432180"/>
    </source>
</evidence>
<gene>
    <name evidence="1" type="ORF">Thiowin_04366</name>
</gene>
<sequence>MIDHFDGKWLVVCVDNRGNEESLERWKIYQSLPDEEAEKHQEIRVIDEEGEDYLYPADCFSPVFLIDAVAKSLVTQYSTHRNATMSN</sequence>
<dbReference type="Proteomes" id="UP001432180">
    <property type="component" value="Chromosome"/>
</dbReference>
<protein>
    <submittedName>
        <fullName evidence="1">Uncharacterized protein</fullName>
    </submittedName>
</protein>
<keyword evidence="2" id="KW-1185">Reference proteome</keyword>
<accession>A0ABZ0SFG4</accession>
<reference evidence="1 2" key="1">
    <citation type="journal article" date="2023" name="Microorganisms">
        <title>Thiorhodovibrio frisius and Trv. litoralis spp. nov., Two Novel Members from a Clade of Fastidious Purple Sulfur Bacteria That Exhibit Unique Red-Shifted Light-Harvesting Capabilities.</title>
        <authorList>
            <person name="Methner A."/>
            <person name="Kuzyk S.B."/>
            <person name="Petersen J."/>
            <person name="Bauer S."/>
            <person name="Brinkmann H."/>
            <person name="Sichau K."/>
            <person name="Wanner G."/>
            <person name="Wolf J."/>
            <person name="Neumann-Schaal M."/>
            <person name="Henke P."/>
            <person name="Tank M."/>
            <person name="Sproer C."/>
            <person name="Bunk B."/>
            <person name="Overmann J."/>
        </authorList>
    </citation>
    <scope>NUCLEOTIDE SEQUENCE [LARGE SCALE GENOMIC DNA]</scope>
    <source>
        <strain evidence="1 2">DSM 6702</strain>
    </source>
</reference>
<organism evidence="1 2">
    <name type="scientific">Thiorhodovibrio winogradskyi</name>
    <dbReference type="NCBI Taxonomy" id="77007"/>
    <lineage>
        <taxon>Bacteria</taxon>
        <taxon>Pseudomonadati</taxon>
        <taxon>Pseudomonadota</taxon>
        <taxon>Gammaproteobacteria</taxon>
        <taxon>Chromatiales</taxon>
        <taxon>Chromatiaceae</taxon>
        <taxon>Thiorhodovibrio</taxon>
    </lineage>
</organism>
<dbReference type="EMBL" id="CP121472">
    <property type="protein sequence ID" value="WPL19254.1"/>
    <property type="molecule type" value="Genomic_DNA"/>
</dbReference>
<proteinExistence type="predicted"/>
<name>A0ABZ0SFG4_9GAMM</name>